<sequence length="91" mass="10538">MSNIGLEYPVDETLKARAKEILDASECKTGLDWFMRIFQEEPEDVAKKLYKSGINGYDITALCFEIRGEDDAWTQKLCDELETIYCEEECK</sequence>
<dbReference type="EMBL" id="MK673511">
    <property type="protein sequence ID" value="QBZ70532.1"/>
    <property type="molecule type" value="Genomic_DNA"/>
</dbReference>
<dbReference type="Proteomes" id="UP000297083">
    <property type="component" value="Segment"/>
</dbReference>
<dbReference type="KEGG" id="vg:55013230"/>
<reference evidence="1 2" key="1">
    <citation type="submission" date="2019-03" db="EMBL/GenBank/DDBJ databases">
        <authorList>
            <person name="Connerton I.F."/>
            <person name="El-Shibiny A."/>
            <person name="Hooton S."/>
            <person name="Mohamed A."/>
            <person name="Taha O."/>
            <person name="E-Sherif H.M."/>
            <person name="Connerton P.L."/>
        </authorList>
    </citation>
    <scope>NUCLEOTIDE SEQUENCE [LARGE SCALE GENOMIC DNA]</scope>
</reference>
<protein>
    <submittedName>
        <fullName evidence="1">Uncharacterized protein</fullName>
    </submittedName>
</protein>
<organism evidence="1 2">
    <name type="scientific">Salmonella phage ZCSE2</name>
    <dbReference type="NCBI Taxonomy" id="2562175"/>
    <lineage>
        <taxon>Viruses</taxon>
        <taxon>Duplodnaviria</taxon>
        <taxon>Heunggongvirae</taxon>
        <taxon>Uroviricota</taxon>
        <taxon>Caudoviricetes</taxon>
        <taxon>Loughboroughvirus</taxon>
        <taxon>Loughboroughvirus ZCSE2</taxon>
    </lineage>
</organism>
<keyword evidence="2" id="KW-1185">Reference proteome</keyword>
<dbReference type="GeneID" id="55013230"/>
<proteinExistence type="predicted"/>
<name>A0A4D6DW68_9CAUD</name>
<accession>A0A4D6DW68</accession>
<dbReference type="RefSeq" id="YP_009821744.1">
    <property type="nucleotide sequence ID" value="NC_048179.1"/>
</dbReference>
<evidence type="ECO:0000313" key="1">
    <source>
        <dbReference type="EMBL" id="QBZ70532.1"/>
    </source>
</evidence>
<evidence type="ECO:0000313" key="2">
    <source>
        <dbReference type="Proteomes" id="UP000297083"/>
    </source>
</evidence>